<feature type="compositionally biased region" description="Low complexity" evidence="1">
    <location>
        <begin position="120"/>
        <end position="154"/>
    </location>
</feature>
<accession>A0ABX1ZZD9</accession>
<feature type="signal peptide" evidence="3">
    <location>
        <begin position="1"/>
        <end position="30"/>
    </location>
</feature>
<evidence type="ECO:0000256" key="2">
    <source>
        <dbReference type="SAM" id="Phobius"/>
    </source>
</evidence>
<feature type="transmembrane region" description="Helical" evidence="2">
    <location>
        <begin position="252"/>
        <end position="273"/>
    </location>
</feature>
<feature type="compositionally biased region" description="Pro residues" evidence="1">
    <location>
        <begin position="176"/>
        <end position="204"/>
    </location>
</feature>
<dbReference type="EMBL" id="JABEZU010000001">
    <property type="protein sequence ID" value="NOV95984.1"/>
    <property type="molecule type" value="Genomic_DNA"/>
</dbReference>
<name>A0ABX1ZZD9_9MICO</name>
<feature type="chain" id="PRO_5046443303" evidence="3">
    <location>
        <begin position="31"/>
        <end position="280"/>
    </location>
</feature>
<organism evidence="4 5">
    <name type="scientific">Isoptericola halotolerans</name>
    <dbReference type="NCBI Taxonomy" id="300560"/>
    <lineage>
        <taxon>Bacteria</taxon>
        <taxon>Bacillati</taxon>
        <taxon>Actinomycetota</taxon>
        <taxon>Actinomycetes</taxon>
        <taxon>Micrococcales</taxon>
        <taxon>Promicromonosporaceae</taxon>
        <taxon>Isoptericola</taxon>
    </lineage>
</organism>
<evidence type="ECO:0000313" key="4">
    <source>
        <dbReference type="EMBL" id="NOV95984.1"/>
    </source>
</evidence>
<sequence length="280" mass="28979">MRVAHVAVRALLGAALGAILVTATQAPATADDDLTVTTDGVSFDGRQVEREGRHQQVGYSIRSAEGWRYAWLTEPLRGSSGYVAFSSATAEMPDGYCVTYVRVPGVGEWHESSGNRRCTEPAAAPTTAAPSAEPSTSPSARPSKAAATPEPSAEPSDEPEEPTDEPEAAASSPGPSASPDPSPSPSPTPTPTASPSPTPSPTPSPSHSAVAAAEAMRAEQFEALRRSFRNDLPVIDEQLAASRSDRVSDGELWAASGLGLAVVGLTAGGIVVWRTRRGPE</sequence>
<keyword evidence="5" id="KW-1185">Reference proteome</keyword>
<protein>
    <submittedName>
        <fullName evidence="4">Uncharacterized protein</fullName>
    </submittedName>
</protein>
<keyword evidence="2" id="KW-0812">Transmembrane</keyword>
<proteinExistence type="predicted"/>
<keyword evidence="2" id="KW-1133">Transmembrane helix</keyword>
<feature type="region of interest" description="Disordered" evidence="1">
    <location>
        <begin position="110"/>
        <end position="215"/>
    </location>
</feature>
<keyword evidence="2" id="KW-0472">Membrane</keyword>
<comment type="caution">
    <text evidence="4">The sequence shown here is derived from an EMBL/GenBank/DDBJ whole genome shotgun (WGS) entry which is preliminary data.</text>
</comment>
<reference evidence="4 5" key="1">
    <citation type="submission" date="2020-05" db="EMBL/GenBank/DDBJ databases">
        <title>Genomic Encyclopedia of Type Strains, Phase III (KMG-III): the genomes of soil and plant-associated and newly described type strains.</title>
        <authorList>
            <person name="Whitman W."/>
        </authorList>
    </citation>
    <scope>NUCLEOTIDE SEQUENCE [LARGE SCALE GENOMIC DNA]</scope>
    <source>
        <strain evidence="4 5">KCTC 19046</strain>
    </source>
</reference>
<keyword evidence="3" id="KW-0732">Signal</keyword>
<gene>
    <name evidence="4" type="ORF">HDG69_000537</name>
</gene>
<evidence type="ECO:0000313" key="5">
    <source>
        <dbReference type="Proteomes" id="UP000757540"/>
    </source>
</evidence>
<evidence type="ECO:0000256" key="1">
    <source>
        <dbReference type="SAM" id="MobiDB-lite"/>
    </source>
</evidence>
<evidence type="ECO:0000256" key="3">
    <source>
        <dbReference type="SAM" id="SignalP"/>
    </source>
</evidence>
<feature type="compositionally biased region" description="Basic and acidic residues" evidence="1">
    <location>
        <begin position="110"/>
        <end position="119"/>
    </location>
</feature>
<feature type="compositionally biased region" description="Acidic residues" evidence="1">
    <location>
        <begin position="155"/>
        <end position="167"/>
    </location>
</feature>
<dbReference type="RefSeq" id="WP_216645138.1">
    <property type="nucleotide sequence ID" value="NZ_BAAAML010000002.1"/>
</dbReference>
<dbReference type="Proteomes" id="UP000757540">
    <property type="component" value="Unassembled WGS sequence"/>
</dbReference>